<sequence length="51" mass="5839">MQFVFNAIKNMFLDLYSMVRGFTYGFLLVGLFILVVGALIYGVLYLKNIVL</sequence>
<keyword evidence="1" id="KW-0472">Membrane</keyword>
<accession>A0A838CSC8</accession>
<gene>
    <name evidence="2" type="ORF">H0266_08095</name>
</gene>
<dbReference type="Proteomes" id="UP000571017">
    <property type="component" value="Unassembled WGS sequence"/>
</dbReference>
<dbReference type="RefSeq" id="WP_181472872.1">
    <property type="nucleotide sequence ID" value="NZ_JACEFG010000002.1"/>
</dbReference>
<comment type="caution">
    <text evidence="2">The sequence shown here is derived from an EMBL/GenBank/DDBJ whole genome shotgun (WGS) entry which is preliminary data.</text>
</comment>
<evidence type="ECO:0000313" key="3">
    <source>
        <dbReference type="Proteomes" id="UP000571017"/>
    </source>
</evidence>
<keyword evidence="1" id="KW-0812">Transmembrane</keyword>
<dbReference type="AlphaFoldDB" id="A0A838CSC8"/>
<keyword evidence="3" id="KW-1185">Reference proteome</keyword>
<keyword evidence="1" id="KW-1133">Transmembrane helix</keyword>
<name>A0A838CSC8_9BACI</name>
<dbReference type="EMBL" id="JACEFG010000002">
    <property type="protein sequence ID" value="MBA2174851.1"/>
    <property type="molecule type" value="Genomic_DNA"/>
</dbReference>
<protein>
    <submittedName>
        <fullName evidence="2">Uncharacterized protein</fullName>
    </submittedName>
</protein>
<evidence type="ECO:0000313" key="2">
    <source>
        <dbReference type="EMBL" id="MBA2174851.1"/>
    </source>
</evidence>
<proteinExistence type="predicted"/>
<organism evidence="2 3">
    <name type="scientific">Halobacillus locisalis</name>
    <dbReference type="NCBI Taxonomy" id="220753"/>
    <lineage>
        <taxon>Bacteria</taxon>
        <taxon>Bacillati</taxon>
        <taxon>Bacillota</taxon>
        <taxon>Bacilli</taxon>
        <taxon>Bacillales</taxon>
        <taxon>Bacillaceae</taxon>
        <taxon>Halobacillus</taxon>
    </lineage>
</organism>
<feature type="transmembrane region" description="Helical" evidence="1">
    <location>
        <begin position="21"/>
        <end position="46"/>
    </location>
</feature>
<evidence type="ECO:0000256" key="1">
    <source>
        <dbReference type="SAM" id="Phobius"/>
    </source>
</evidence>
<reference evidence="2 3" key="1">
    <citation type="journal article" date="2004" name="Extremophiles">
        <title>Halobacillus locisalis sp. nov., a halophilic bacterium isolated from a marine solar saltern of the Yellow Sea in Korea.</title>
        <authorList>
            <person name="Yoon J.H."/>
            <person name="Kang K.H."/>
            <person name="Oh T.K."/>
            <person name="Park Y.H."/>
        </authorList>
    </citation>
    <scope>NUCLEOTIDE SEQUENCE [LARGE SCALE GENOMIC DNA]</scope>
    <source>
        <strain evidence="2 3">KCTC 3788</strain>
    </source>
</reference>